<protein>
    <submittedName>
        <fullName evidence="1">Uncharacterized protein</fullName>
    </submittedName>
</protein>
<dbReference type="Proteomes" id="UP001065373">
    <property type="component" value="Chromosome"/>
</dbReference>
<reference evidence="1" key="1">
    <citation type="submission" date="2022-09" db="EMBL/GenBank/DDBJ databases">
        <title>Characterization of three MwoI isoschizomers from sequenced genome and metagenomes.</title>
        <authorList>
            <person name="Fomenkov A."/>
            <person name="Xu S.Y."/>
            <person name="Roberts R.J."/>
        </authorList>
    </citation>
    <scope>NUCLEOTIDE SEQUENCE</scope>
    <source>
        <strain evidence="1">DSM 2970</strain>
    </source>
</reference>
<dbReference type="EMBL" id="CP104550">
    <property type="protein sequence ID" value="UXH31521.1"/>
    <property type="molecule type" value="Genomic_DNA"/>
</dbReference>
<proteinExistence type="predicted"/>
<dbReference type="RefSeq" id="WP_015971183.1">
    <property type="nucleotide sequence ID" value="NZ_CP104550.1"/>
</dbReference>
<organism evidence="1">
    <name type="scientific">Methanothermobacter wolfeii</name>
    <name type="common">Methanobacterium wolfei</name>
    <dbReference type="NCBI Taxonomy" id="145261"/>
    <lineage>
        <taxon>Archaea</taxon>
        <taxon>Methanobacteriati</taxon>
        <taxon>Methanobacteriota</taxon>
        <taxon>Methanomada group</taxon>
        <taxon>Methanobacteria</taxon>
        <taxon>Methanobacteriales</taxon>
        <taxon>Methanobacteriaceae</taxon>
        <taxon>Methanothermobacter</taxon>
    </lineage>
</organism>
<name>A0A9E7UN15_METWO</name>
<dbReference type="GeneID" id="75107234"/>
<sequence length="111" mass="13282">MHNSSNGEWRHTQHYFFLETISADLNLNRTDIQRILYITRRVGIKQLHKRASMEQVLLALAVFIKEESTGHPLRIDRYTILKEYNVNYKLYTTVLRNLLQYYRSRSPVVRG</sequence>
<evidence type="ECO:0000313" key="1">
    <source>
        <dbReference type="EMBL" id="UXH31521.1"/>
    </source>
</evidence>
<gene>
    <name evidence="1" type="ORF">N5910_08240</name>
</gene>
<dbReference type="AlphaFoldDB" id="A0A9E7UN15"/>
<accession>A0A9E7UN15</accession>